<dbReference type="OrthoDB" id="291892at2"/>
<keyword evidence="1" id="KW-1133">Transmembrane helix</keyword>
<keyword evidence="1" id="KW-0472">Membrane</keyword>
<evidence type="ECO:0000259" key="2">
    <source>
        <dbReference type="Pfam" id="PF04892"/>
    </source>
</evidence>
<dbReference type="Pfam" id="PF04892">
    <property type="entry name" value="VanZ"/>
    <property type="match status" value="1"/>
</dbReference>
<dbReference type="NCBIfam" id="NF037970">
    <property type="entry name" value="vanZ_1"/>
    <property type="match status" value="1"/>
</dbReference>
<feature type="transmembrane region" description="Helical" evidence="1">
    <location>
        <begin position="134"/>
        <end position="156"/>
    </location>
</feature>
<reference evidence="3 4" key="1">
    <citation type="submission" date="2015-11" db="EMBL/GenBank/DDBJ databases">
        <title>Butyribacter intestini gen. nov., sp. nov., a butyric acid-producing bacterium of the family Lachnospiraceae isolated from the human faeces.</title>
        <authorList>
            <person name="Zou Y."/>
            <person name="Xue W."/>
            <person name="Luo G."/>
            <person name="Lv M."/>
        </authorList>
    </citation>
    <scope>NUCLEOTIDE SEQUENCE [LARGE SCALE GENOMIC DNA]</scope>
    <source>
        <strain evidence="3 4">ACET-33324</strain>
    </source>
</reference>
<comment type="caution">
    <text evidence="3">The sequence shown here is derived from an EMBL/GenBank/DDBJ whole genome shotgun (WGS) entry which is preliminary data.</text>
</comment>
<proteinExistence type="predicted"/>
<organism evidence="3 4">
    <name type="scientific">Acetivibrio ethanolgignens</name>
    <dbReference type="NCBI Taxonomy" id="290052"/>
    <lineage>
        <taxon>Bacteria</taxon>
        <taxon>Bacillati</taxon>
        <taxon>Bacillota</taxon>
        <taxon>Clostridia</taxon>
        <taxon>Eubacteriales</taxon>
        <taxon>Oscillospiraceae</taxon>
        <taxon>Acetivibrio</taxon>
    </lineage>
</organism>
<evidence type="ECO:0000313" key="4">
    <source>
        <dbReference type="Proteomes" id="UP000054874"/>
    </source>
</evidence>
<gene>
    <name evidence="3" type="ORF">ASU35_00785</name>
</gene>
<evidence type="ECO:0000256" key="1">
    <source>
        <dbReference type="SAM" id="Phobius"/>
    </source>
</evidence>
<dbReference type="Proteomes" id="UP000054874">
    <property type="component" value="Unassembled WGS sequence"/>
</dbReference>
<feature type="transmembrane region" description="Helical" evidence="1">
    <location>
        <begin position="73"/>
        <end position="90"/>
    </location>
</feature>
<feature type="transmembrane region" description="Helical" evidence="1">
    <location>
        <begin position="5"/>
        <end position="22"/>
    </location>
</feature>
<keyword evidence="4" id="KW-1185">Reference proteome</keyword>
<dbReference type="PIRSF" id="PIRSF019083">
    <property type="entry name" value="UCP019083_VanZ"/>
    <property type="match status" value="1"/>
</dbReference>
<protein>
    <recommendedName>
        <fullName evidence="2">VanZ-like domain-containing protein</fullName>
    </recommendedName>
</protein>
<feature type="domain" description="VanZ-like" evidence="2">
    <location>
        <begin position="6"/>
        <end position="150"/>
    </location>
</feature>
<sequence>MKTKLFWLPAVALMIIIFYFSSQPAEVSGNLSGGIAYRIVRLAADVTGQEWKEEELLLLAEKLDYPIRKMAHLTEYALLGMAVALGGVHGSSWSNYSIKKQYFLVQIIGSLYAAGDEIHQLFVPGRAGLVGDVLIDSLGILIGWLVFYLFATVFGLY</sequence>
<dbReference type="InterPro" id="IPR006976">
    <property type="entry name" value="VanZ-like"/>
</dbReference>
<keyword evidence="1" id="KW-0812">Transmembrane</keyword>
<feature type="transmembrane region" description="Helical" evidence="1">
    <location>
        <begin position="102"/>
        <end position="122"/>
    </location>
</feature>
<accession>A0A0V8QG33</accession>
<evidence type="ECO:0000313" key="3">
    <source>
        <dbReference type="EMBL" id="KSV59560.1"/>
    </source>
</evidence>
<dbReference type="EMBL" id="LNAM01000112">
    <property type="protein sequence ID" value="KSV59560.1"/>
    <property type="molecule type" value="Genomic_DNA"/>
</dbReference>
<dbReference type="RefSeq" id="WP_058352091.1">
    <property type="nucleotide sequence ID" value="NZ_CABMMD010000112.1"/>
</dbReference>
<name>A0A0V8QG33_9FIRM</name>
<dbReference type="AlphaFoldDB" id="A0A0V8QG33"/>
<dbReference type="InterPro" id="IPR016747">
    <property type="entry name" value="Phosphotransbutyrylase"/>
</dbReference>